<feature type="transmembrane region" description="Helical" evidence="1">
    <location>
        <begin position="85"/>
        <end position="107"/>
    </location>
</feature>
<dbReference type="PANTHER" id="PTHR14859:SF1">
    <property type="entry name" value="PGAP2-INTERACTING PROTEIN"/>
    <property type="match status" value="1"/>
</dbReference>
<dbReference type="Gene3D" id="3.60.10.10">
    <property type="entry name" value="Endonuclease/exonuclease/phosphatase"/>
    <property type="match status" value="1"/>
</dbReference>
<keyword evidence="3" id="KW-0540">Nuclease</keyword>
<dbReference type="CDD" id="cd09084">
    <property type="entry name" value="EEP-2"/>
    <property type="match status" value="1"/>
</dbReference>
<dbReference type="Proteomes" id="UP000324611">
    <property type="component" value="Unassembled WGS sequence"/>
</dbReference>
<accession>A0A5B2W325</accession>
<dbReference type="GO" id="GO:0006506">
    <property type="term" value="P:GPI anchor biosynthetic process"/>
    <property type="evidence" value="ECO:0007669"/>
    <property type="project" value="TreeGrafter"/>
</dbReference>
<dbReference type="SUPFAM" id="SSF56219">
    <property type="entry name" value="DNase I-like"/>
    <property type="match status" value="1"/>
</dbReference>
<keyword evidence="1" id="KW-0812">Transmembrane</keyword>
<evidence type="ECO:0000313" key="3">
    <source>
        <dbReference type="EMBL" id="KAA2245120.1"/>
    </source>
</evidence>
<evidence type="ECO:0000256" key="1">
    <source>
        <dbReference type="SAM" id="Phobius"/>
    </source>
</evidence>
<dbReference type="Pfam" id="PF03372">
    <property type="entry name" value="Exo_endo_phos"/>
    <property type="match status" value="1"/>
</dbReference>
<dbReference type="GO" id="GO:0004519">
    <property type="term" value="F:endonuclease activity"/>
    <property type="evidence" value="ECO:0007669"/>
    <property type="project" value="UniProtKB-KW"/>
</dbReference>
<dbReference type="InterPro" id="IPR051916">
    <property type="entry name" value="GPI-anchor_lipid_remodeler"/>
</dbReference>
<proteinExistence type="predicted"/>
<reference evidence="3 4" key="1">
    <citation type="submission" date="2019-09" db="EMBL/GenBank/DDBJ databases">
        <title>Chitinophaga ginsengihumi sp. nov., isolated from soil of ginseng rhizosphere.</title>
        <authorList>
            <person name="Lee J."/>
        </authorList>
    </citation>
    <scope>NUCLEOTIDE SEQUENCE [LARGE SCALE GENOMIC DNA]</scope>
    <source>
        <strain evidence="3 4">BN140078</strain>
    </source>
</reference>
<feature type="transmembrane region" description="Helical" evidence="1">
    <location>
        <begin position="59"/>
        <end position="79"/>
    </location>
</feature>
<reference evidence="3 4" key="2">
    <citation type="submission" date="2019-09" db="EMBL/GenBank/DDBJ databases">
        <authorList>
            <person name="Jin C."/>
        </authorList>
    </citation>
    <scope>NUCLEOTIDE SEQUENCE [LARGE SCALE GENOMIC DNA]</scope>
    <source>
        <strain evidence="3 4">BN140078</strain>
    </source>
</reference>
<organism evidence="3 4">
    <name type="scientific">Chitinophaga agrisoli</name>
    <dbReference type="NCBI Taxonomy" id="2607653"/>
    <lineage>
        <taxon>Bacteria</taxon>
        <taxon>Pseudomonadati</taxon>
        <taxon>Bacteroidota</taxon>
        <taxon>Chitinophagia</taxon>
        <taxon>Chitinophagales</taxon>
        <taxon>Chitinophagaceae</taxon>
        <taxon>Chitinophaga</taxon>
    </lineage>
</organism>
<dbReference type="EMBL" id="VUOC01000001">
    <property type="protein sequence ID" value="KAA2245120.1"/>
    <property type="molecule type" value="Genomic_DNA"/>
</dbReference>
<evidence type="ECO:0000259" key="2">
    <source>
        <dbReference type="Pfam" id="PF03372"/>
    </source>
</evidence>
<gene>
    <name evidence="3" type="ORF">F0L74_03930</name>
</gene>
<dbReference type="AlphaFoldDB" id="A0A5B2W325"/>
<dbReference type="GO" id="GO:0016020">
    <property type="term" value="C:membrane"/>
    <property type="evidence" value="ECO:0007669"/>
    <property type="project" value="GOC"/>
</dbReference>
<keyword evidence="3" id="KW-0378">Hydrolase</keyword>
<dbReference type="PANTHER" id="PTHR14859">
    <property type="entry name" value="CALCOFLUOR WHITE HYPERSENSITIVE PROTEIN PRECURSOR"/>
    <property type="match status" value="1"/>
</dbReference>
<keyword evidence="1" id="KW-1133">Transmembrane helix</keyword>
<evidence type="ECO:0000313" key="4">
    <source>
        <dbReference type="Proteomes" id="UP000324611"/>
    </source>
</evidence>
<keyword evidence="1" id="KW-0472">Membrane</keyword>
<dbReference type="InterPro" id="IPR005135">
    <property type="entry name" value="Endo/exonuclease/phosphatase"/>
</dbReference>
<keyword evidence="3" id="KW-0269">Exonuclease</keyword>
<comment type="caution">
    <text evidence="3">The sequence shown here is derived from an EMBL/GenBank/DDBJ whole genome shotgun (WGS) entry which is preliminary data.</text>
</comment>
<feature type="domain" description="Endonuclease/exonuclease/phosphatase" evidence="2">
    <location>
        <begin position="127"/>
        <end position="377"/>
    </location>
</feature>
<keyword evidence="4" id="KW-1185">Reference proteome</keyword>
<protein>
    <submittedName>
        <fullName evidence="3">Endonuclease/exonuclease/phosphatase family protein</fullName>
    </submittedName>
</protein>
<name>A0A5B2W325_9BACT</name>
<keyword evidence="3" id="KW-0255">Endonuclease</keyword>
<dbReference type="InterPro" id="IPR036691">
    <property type="entry name" value="Endo/exonu/phosph_ase_sf"/>
</dbReference>
<dbReference type="GO" id="GO:0004527">
    <property type="term" value="F:exonuclease activity"/>
    <property type="evidence" value="ECO:0007669"/>
    <property type="project" value="UniProtKB-KW"/>
</dbReference>
<sequence>MLTFTPLIPKKYHKPPFTVKLLQVVLPRILLLCNGLLITALLLSAWLPFMSPHQWWPSGFAGLLFPILLALTVLFIPIWAVYRKWYYWISVAAIILCWKAILVSFSIRWPQQLAVGRPEAPRFTIMTFNTSSMGVKGYQLDKELHASILHTLREASPDVLCMQEFYTNDDPKLTDNIAAIQDRLGYPYYFFTSDKTQWNTWHYGIVLFSRYPVIHTRKIPCGYSIAGSGSSILEADMVIYGDTVRVYTAQLRSYMFNGAELSQLNAIKTMNGGQAGLSATGSLVDKMRHTFTARAAQTEQLHDLADQSPYPVIVCGDLNDTPVSYTYYTLSQHLRDAFLEKGSGIGRTLSFLSPTLRIDYFLAHSNFNIHGYRTFENAMFEHFPVMASFSLKKPD</sequence>
<feature type="transmembrane region" description="Helical" evidence="1">
    <location>
        <begin position="25"/>
        <end position="47"/>
    </location>
</feature>